<dbReference type="OrthoDB" id="10248398at2759"/>
<dbReference type="RefSeq" id="XP_025364812.1">
    <property type="nucleotide sequence ID" value="XM_025504972.1"/>
</dbReference>
<accession>A0A316UY18</accession>
<dbReference type="Proteomes" id="UP000245884">
    <property type="component" value="Unassembled WGS sequence"/>
</dbReference>
<organism evidence="4 5">
    <name type="scientific">Jaminaea rosea</name>
    <dbReference type="NCBI Taxonomy" id="1569628"/>
    <lineage>
        <taxon>Eukaryota</taxon>
        <taxon>Fungi</taxon>
        <taxon>Dikarya</taxon>
        <taxon>Basidiomycota</taxon>
        <taxon>Ustilaginomycotina</taxon>
        <taxon>Exobasidiomycetes</taxon>
        <taxon>Microstromatales</taxon>
        <taxon>Microstromatales incertae sedis</taxon>
        <taxon>Jaminaea</taxon>
    </lineage>
</organism>
<dbReference type="GO" id="GO:0061608">
    <property type="term" value="F:nuclear import signal receptor activity"/>
    <property type="evidence" value="ECO:0007669"/>
    <property type="project" value="TreeGrafter"/>
</dbReference>
<protein>
    <submittedName>
        <fullName evidence="4">DUF775-domain-containing protein</fullName>
    </submittedName>
</protein>
<dbReference type="EMBL" id="KZ819662">
    <property type="protein sequence ID" value="PWN30200.1"/>
    <property type="molecule type" value="Genomic_DNA"/>
</dbReference>
<dbReference type="STRING" id="1569628.A0A316UY18"/>
<dbReference type="PANTHER" id="PTHR12925:SF0">
    <property type="entry name" value="PROTEIN HIKESHI"/>
    <property type="match status" value="1"/>
</dbReference>
<dbReference type="InterPro" id="IPR008493">
    <property type="entry name" value="Hikeshi-like_N"/>
</dbReference>
<dbReference type="GO" id="GO:0005829">
    <property type="term" value="C:cytosol"/>
    <property type="evidence" value="ECO:0007669"/>
    <property type="project" value="TreeGrafter"/>
</dbReference>
<evidence type="ECO:0000259" key="2">
    <source>
        <dbReference type="Pfam" id="PF05603"/>
    </source>
</evidence>
<dbReference type="InterPro" id="IPR048364">
    <property type="entry name" value="Hikeshi-like_C"/>
</dbReference>
<dbReference type="AlphaFoldDB" id="A0A316UY18"/>
<evidence type="ECO:0000259" key="3">
    <source>
        <dbReference type="Pfam" id="PF21057"/>
    </source>
</evidence>
<proteinExistence type="inferred from homology"/>
<dbReference type="GeneID" id="37026795"/>
<sequence length="234" mass="24172">MFFILTPGRLPLTPTSSNATQASPTHLIFTLDRADQLNHVVVSMTGETPFPDGLGATVHLQLPDPSGSGSGSGSSTCGQGWRLLGSLTNEKPSAIFRIKGLDKVGAQQQRGGAGMGNATAGATVGNVASLGISVEPLESVQAQMATLPASGSNGAASTAEPQGQLVRAGQPPAAALDPQFALALAPKIANNIFSFLSSFAPDSAHQTVPLLQKWLEQFERKLKMQGAAFLERQG</sequence>
<dbReference type="Pfam" id="PF05603">
    <property type="entry name" value="Hikeshi-like_N"/>
    <property type="match status" value="1"/>
</dbReference>
<evidence type="ECO:0000313" key="5">
    <source>
        <dbReference type="Proteomes" id="UP000245884"/>
    </source>
</evidence>
<evidence type="ECO:0000313" key="4">
    <source>
        <dbReference type="EMBL" id="PWN30200.1"/>
    </source>
</evidence>
<name>A0A316UY18_9BASI</name>
<dbReference type="PANTHER" id="PTHR12925">
    <property type="entry name" value="HIKESHI FAMILY MEMBER"/>
    <property type="match status" value="1"/>
</dbReference>
<reference evidence="4 5" key="1">
    <citation type="journal article" date="2018" name="Mol. Biol. Evol.">
        <title>Broad Genomic Sampling Reveals a Smut Pathogenic Ancestry of the Fungal Clade Ustilaginomycotina.</title>
        <authorList>
            <person name="Kijpornyongpan T."/>
            <person name="Mondo S.J."/>
            <person name="Barry K."/>
            <person name="Sandor L."/>
            <person name="Lee J."/>
            <person name="Lipzen A."/>
            <person name="Pangilinan J."/>
            <person name="LaButti K."/>
            <person name="Hainaut M."/>
            <person name="Henrissat B."/>
            <person name="Grigoriev I.V."/>
            <person name="Spatafora J.W."/>
            <person name="Aime M.C."/>
        </authorList>
    </citation>
    <scope>NUCLEOTIDE SEQUENCE [LARGE SCALE GENOMIC DNA]</scope>
    <source>
        <strain evidence="4 5">MCA 5214</strain>
    </source>
</reference>
<keyword evidence="5" id="KW-1185">Reference proteome</keyword>
<gene>
    <name evidence="4" type="ORF">BDZ90DRAFT_229221</name>
</gene>
<dbReference type="GO" id="GO:0006606">
    <property type="term" value="P:protein import into nucleus"/>
    <property type="evidence" value="ECO:0007669"/>
    <property type="project" value="TreeGrafter"/>
</dbReference>
<dbReference type="GO" id="GO:0005634">
    <property type="term" value="C:nucleus"/>
    <property type="evidence" value="ECO:0007669"/>
    <property type="project" value="TreeGrafter"/>
</dbReference>
<feature type="domain" description="Hikeshi-like C-terminal" evidence="3">
    <location>
        <begin position="182"/>
        <end position="232"/>
    </location>
</feature>
<dbReference type="Pfam" id="PF21057">
    <property type="entry name" value="Hikeshi-like_C"/>
    <property type="match status" value="1"/>
</dbReference>
<feature type="domain" description="Hikeshi-like N-terminal" evidence="2">
    <location>
        <begin position="14"/>
        <end position="149"/>
    </location>
</feature>
<comment type="similarity">
    <text evidence="1">Belongs to the OPI10 family.</text>
</comment>
<evidence type="ECO:0000256" key="1">
    <source>
        <dbReference type="ARBA" id="ARBA00006623"/>
    </source>
</evidence>
<dbReference type="InterPro" id="IPR031318">
    <property type="entry name" value="OPI10"/>
</dbReference>